<dbReference type="Proteomes" id="UP000219167">
    <property type="component" value="Unassembled WGS sequence"/>
</dbReference>
<keyword evidence="2" id="KW-0560">Oxidoreductase</keyword>
<reference evidence="4 5" key="1">
    <citation type="submission" date="2017-08" db="EMBL/GenBank/DDBJ databases">
        <authorList>
            <person name="de Groot N.N."/>
        </authorList>
    </citation>
    <scope>NUCLEOTIDE SEQUENCE [LARGE SCALE GENOMIC DNA]</scope>
    <source>
        <strain evidence="4 5">JC85</strain>
    </source>
</reference>
<dbReference type="OrthoDB" id="9802510at2"/>
<dbReference type="PANTHER" id="PTHR43673:SF10">
    <property type="entry name" value="NADH DEHYDROGENASE_NAD(P)H NITROREDUCTASE XCC3605-RELATED"/>
    <property type="match status" value="1"/>
</dbReference>
<dbReference type="Pfam" id="PF00881">
    <property type="entry name" value="Nitroreductase"/>
    <property type="match status" value="1"/>
</dbReference>
<evidence type="ECO:0000259" key="3">
    <source>
        <dbReference type="Pfam" id="PF00881"/>
    </source>
</evidence>
<keyword evidence="5" id="KW-1185">Reference proteome</keyword>
<comment type="similarity">
    <text evidence="1">Belongs to the nitroreductase family.</text>
</comment>
<dbReference type="Gene3D" id="3.40.109.10">
    <property type="entry name" value="NADH Oxidase"/>
    <property type="match status" value="1"/>
</dbReference>
<protein>
    <submittedName>
        <fullName evidence="4">Nitroreductase</fullName>
    </submittedName>
</protein>
<dbReference type="RefSeq" id="WP_097137623.1">
    <property type="nucleotide sequence ID" value="NZ_OBQD01000004.1"/>
</dbReference>
<evidence type="ECO:0000256" key="1">
    <source>
        <dbReference type="ARBA" id="ARBA00007118"/>
    </source>
</evidence>
<proteinExistence type="inferred from homology"/>
<dbReference type="InterPro" id="IPR029479">
    <property type="entry name" value="Nitroreductase"/>
</dbReference>
<name>A0A285U6A7_9HYPH</name>
<sequence>MQEINGRRADHDIDPVFLQRWSPRAFTGEAMPQDDLLRLFEAARWAPSASNRQPWRFVYAHRGTPAFNVILETLDEGNRRWTPNASVLAVILSKTHNRTATGEMRAAYTHAFDTGAAWSALALQATLAGYQAHAMAGIDRPKAVSDLSVPEGYRVEAGVAIGRLASKETLPDDLKTREIPSQRNPVSSFAFEGVFKPD</sequence>
<dbReference type="EMBL" id="OBQD01000004">
    <property type="protein sequence ID" value="SOC37217.1"/>
    <property type="molecule type" value="Genomic_DNA"/>
</dbReference>
<organism evidence="4 5">
    <name type="scientific">Rhizobium subbaraonis</name>
    <dbReference type="NCBI Taxonomy" id="908946"/>
    <lineage>
        <taxon>Bacteria</taxon>
        <taxon>Pseudomonadati</taxon>
        <taxon>Pseudomonadota</taxon>
        <taxon>Alphaproteobacteria</taxon>
        <taxon>Hyphomicrobiales</taxon>
        <taxon>Rhizobiaceae</taxon>
        <taxon>Rhizobium/Agrobacterium group</taxon>
        <taxon>Rhizobium</taxon>
    </lineage>
</organism>
<feature type="domain" description="Nitroreductase" evidence="3">
    <location>
        <begin position="19"/>
        <end position="61"/>
    </location>
</feature>
<accession>A0A285U6A7</accession>
<evidence type="ECO:0000256" key="2">
    <source>
        <dbReference type="ARBA" id="ARBA00023002"/>
    </source>
</evidence>
<dbReference type="InterPro" id="IPR000415">
    <property type="entry name" value="Nitroreductase-like"/>
</dbReference>
<gene>
    <name evidence="4" type="ORF">SAMN05892877_10454</name>
</gene>
<evidence type="ECO:0000313" key="5">
    <source>
        <dbReference type="Proteomes" id="UP000219167"/>
    </source>
</evidence>
<dbReference type="CDD" id="cd02138">
    <property type="entry name" value="TdsD-like"/>
    <property type="match status" value="1"/>
</dbReference>
<dbReference type="AlphaFoldDB" id="A0A285U6A7"/>
<dbReference type="SUPFAM" id="SSF55469">
    <property type="entry name" value="FMN-dependent nitroreductase-like"/>
    <property type="match status" value="1"/>
</dbReference>
<evidence type="ECO:0000313" key="4">
    <source>
        <dbReference type="EMBL" id="SOC37217.1"/>
    </source>
</evidence>
<dbReference type="GO" id="GO:0016491">
    <property type="term" value="F:oxidoreductase activity"/>
    <property type="evidence" value="ECO:0007669"/>
    <property type="project" value="UniProtKB-KW"/>
</dbReference>
<dbReference type="PANTHER" id="PTHR43673">
    <property type="entry name" value="NAD(P)H NITROREDUCTASE YDGI-RELATED"/>
    <property type="match status" value="1"/>
</dbReference>